<dbReference type="EMBL" id="FRAB01000004">
    <property type="protein sequence ID" value="SHJ60552.1"/>
    <property type="molecule type" value="Genomic_DNA"/>
</dbReference>
<dbReference type="STRING" id="169427.SAMN05192548_10046"/>
<accession>A0A1M6KNU2</accession>
<gene>
    <name evidence="1" type="ORF">SAMN05192548_10046</name>
</gene>
<evidence type="ECO:0000313" key="1">
    <source>
        <dbReference type="EMBL" id="SHJ60552.1"/>
    </source>
</evidence>
<dbReference type="AlphaFoldDB" id="A0A1M6KNU2"/>
<proteinExistence type="predicted"/>
<organism evidence="1 2">
    <name type="scientific">Paraburkholderia terricola</name>
    <dbReference type="NCBI Taxonomy" id="169427"/>
    <lineage>
        <taxon>Bacteria</taxon>
        <taxon>Pseudomonadati</taxon>
        <taxon>Pseudomonadota</taxon>
        <taxon>Betaproteobacteria</taxon>
        <taxon>Burkholderiales</taxon>
        <taxon>Burkholderiaceae</taxon>
        <taxon>Paraburkholderia</taxon>
    </lineage>
</organism>
<dbReference type="Proteomes" id="UP000184395">
    <property type="component" value="Unassembled WGS sequence"/>
</dbReference>
<evidence type="ECO:0000313" key="2">
    <source>
        <dbReference type="Proteomes" id="UP000184395"/>
    </source>
</evidence>
<reference evidence="1 2" key="1">
    <citation type="submission" date="2016-11" db="EMBL/GenBank/DDBJ databases">
        <authorList>
            <person name="Jaros S."/>
            <person name="Januszkiewicz K."/>
            <person name="Wedrychowicz H."/>
        </authorList>
    </citation>
    <scope>NUCLEOTIDE SEQUENCE [LARGE SCALE GENOMIC DNA]</scope>
    <source>
        <strain evidence="1 2">LMG 20594</strain>
    </source>
</reference>
<protein>
    <submittedName>
        <fullName evidence="1">Uncharacterized protein</fullName>
    </submittedName>
</protein>
<name>A0A1M6KNU2_9BURK</name>
<sequence length="79" mass="9142">MFEEKSLRFHVEKWFGRTAISSLEVSRVRPAKLGPNRCVQVVSPQSENRVTIFFFQHGDGRWSVLPPPTRRATPTFANR</sequence>